<dbReference type="InterPro" id="IPR010259">
    <property type="entry name" value="S8pro/Inhibitor_I9"/>
</dbReference>
<accession>A0AAD7BAB0</accession>
<dbReference type="SUPFAM" id="SSF54897">
    <property type="entry name" value="Protease propeptides/inhibitors"/>
    <property type="match status" value="1"/>
</dbReference>
<dbReference type="AlphaFoldDB" id="A0AAD7BAB0"/>
<gene>
    <name evidence="2" type="ORF">FB45DRAFT_1064509</name>
</gene>
<evidence type="ECO:0000259" key="1">
    <source>
        <dbReference type="Pfam" id="PF05922"/>
    </source>
</evidence>
<protein>
    <recommendedName>
        <fullName evidence="1">Inhibitor I9 domain-containing protein</fullName>
    </recommendedName>
</protein>
<reference evidence="2" key="1">
    <citation type="submission" date="2023-03" db="EMBL/GenBank/DDBJ databases">
        <title>Massive genome expansion in bonnet fungi (Mycena s.s.) driven by repeated elements and novel gene families across ecological guilds.</title>
        <authorList>
            <consortium name="Lawrence Berkeley National Laboratory"/>
            <person name="Harder C.B."/>
            <person name="Miyauchi S."/>
            <person name="Viragh M."/>
            <person name="Kuo A."/>
            <person name="Thoen E."/>
            <person name="Andreopoulos B."/>
            <person name="Lu D."/>
            <person name="Skrede I."/>
            <person name="Drula E."/>
            <person name="Henrissat B."/>
            <person name="Morin E."/>
            <person name="Kohler A."/>
            <person name="Barry K."/>
            <person name="LaButti K."/>
            <person name="Morin E."/>
            <person name="Salamov A."/>
            <person name="Lipzen A."/>
            <person name="Mereny Z."/>
            <person name="Hegedus B."/>
            <person name="Baldrian P."/>
            <person name="Stursova M."/>
            <person name="Weitz H."/>
            <person name="Taylor A."/>
            <person name="Grigoriev I.V."/>
            <person name="Nagy L.G."/>
            <person name="Martin F."/>
            <person name="Kauserud H."/>
        </authorList>
    </citation>
    <scope>NUCLEOTIDE SEQUENCE</scope>
    <source>
        <strain evidence="2">9284</strain>
    </source>
</reference>
<proteinExistence type="predicted"/>
<comment type="caution">
    <text evidence="2">The sequence shown here is derived from an EMBL/GenBank/DDBJ whole genome shotgun (WGS) entry which is preliminary data.</text>
</comment>
<sequence>MNKRYIVRLKDGVDQQAHFTSLRQAVNFTVVDAFDPAFLNAYVVALSESDLAKVMAHEDVLRVEEDAEDVVE</sequence>
<evidence type="ECO:0000313" key="2">
    <source>
        <dbReference type="EMBL" id="KAJ7614854.1"/>
    </source>
</evidence>
<dbReference type="EMBL" id="JARKIF010000025">
    <property type="protein sequence ID" value="KAJ7614854.1"/>
    <property type="molecule type" value="Genomic_DNA"/>
</dbReference>
<evidence type="ECO:0000313" key="3">
    <source>
        <dbReference type="Proteomes" id="UP001221142"/>
    </source>
</evidence>
<dbReference type="Pfam" id="PF05922">
    <property type="entry name" value="Inhibitor_I9"/>
    <property type="match status" value="1"/>
</dbReference>
<name>A0AAD7BAB0_9AGAR</name>
<organism evidence="2 3">
    <name type="scientific">Roridomyces roridus</name>
    <dbReference type="NCBI Taxonomy" id="1738132"/>
    <lineage>
        <taxon>Eukaryota</taxon>
        <taxon>Fungi</taxon>
        <taxon>Dikarya</taxon>
        <taxon>Basidiomycota</taxon>
        <taxon>Agaricomycotina</taxon>
        <taxon>Agaricomycetes</taxon>
        <taxon>Agaricomycetidae</taxon>
        <taxon>Agaricales</taxon>
        <taxon>Marasmiineae</taxon>
        <taxon>Mycenaceae</taxon>
        <taxon>Roridomyces</taxon>
    </lineage>
</organism>
<keyword evidence="3" id="KW-1185">Reference proteome</keyword>
<dbReference type="InterPro" id="IPR037045">
    <property type="entry name" value="S8pro/Inhibitor_I9_sf"/>
</dbReference>
<dbReference type="Gene3D" id="3.30.70.80">
    <property type="entry name" value="Peptidase S8 propeptide/proteinase inhibitor I9"/>
    <property type="match status" value="1"/>
</dbReference>
<dbReference type="Proteomes" id="UP001221142">
    <property type="component" value="Unassembled WGS sequence"/>
</dbReference>
<feature type="domain" description="Inhibitor I9" evidence="1">
    <location>
        <begin position="4"/>
        <end position="67"/>
    </location>
</feature>